<accession>A0ABZ0SB94</accession>
<dbReference type="EMBL" id="CP121472">
    <property type="protein sequence ID" value="WPL17367.1"/>
    <property type="molecule type" value="Genomic_DNA"/>
</dbReference>
<protein>
    <recommendedName>
        <fullName evidence="1">ScoMcrA-like DNA sulfur-binding domain-containing protein</fullName>
    </recommendedName>
</protein>
<evidence type="ECO:0000259" key="1">
    <source>
        <dbReference type="Pfam" id="PF26340"/>
    </source>
</evidence>
<name>A0ABZ0SB94_9GAMM</name>
<evidence type="ECO:0000313" key="3">
    <source>
        <dbReference type="Proteomes" id="UP001432180"/>
    </source>
</evidence>
<dbReference type="InterPro" id="IPR058813">
    <property type="entry name" value="DNA-SBD_ScoMcrA"/>
</dbReference>
<evidence type="ECO:0000313" key="2">
    <source>
        <dbReference type="EMBL" id="WPL17367.1"/>
    </source>
</evidence>
<proteinExistence type="predicted"/>
<organism evidence="2 3">
    <name type="scientific">Thiorhodovibrio winogradskyi</name>
    <dbReference type="NCBI Taxonomy" id="77007"/>
    <lineage>
        <taxon>Bacteria</taxon>
        <taxon>Pseudomonadati</taxon>
        <taxon>Pseudomonadota</taxon>
        <taxon>Gammaproteobacteria</taxon>
        <taxon>Chromatiales</taxon>
        <taxon>Chromatiaceae</taxon>
        <taxon>Thiorhodovibrio</taxon>
    </lineage>
</organism>
<gene>
    <name evidence="2" type="ORF">Thiowin_02374</name>
</gene>
<reference evidence="2 3" key="1">
    <citation type="journal article" date="2023" name="Microorganisms">
        <title>Thiorhodovibrio frisius and Trv. litoralis spp. nov., Two Novel Members from a Clade of Fastidious Purple Sulfur Bacteria That Exhibit Unique Red-Shifted Light-Harvesting Capabilities.</title>
        <authorList>
            <person name="Methner A."/>
            <person name="Kuzyk S.B."/>
            <person name="Petersen J."/>
            <person name="Bauer S."/>
            <person name="Brinkmann H."/>
            <person name="Sichau K."/>
            <person name="Wanner G."/>
            <person name="Wolf J."/>
            <person name="Neumann-Schaal M."/>
            <person name="Henke P."/>
            <person name="Tank M."/>
            <person name="Sproer C."/>
            <person name="Bunk B."/>
            <person name="Overmann J."/>
        </authorList>
    </citation>
    <scope>NUCLEOTIDE SEQUENCE [LARGE SCALE GENOMIC DNA]</scope>
    <source>
        <strain evidence="2 3">DSM 6702</strain>
    </source>
</reference>
<sequence length="750" mass="84295">MERFVVWDRELKTICAEFYPEALENQNTHYPFGKLENDGIWEIELSQELKRTSVGHLFRSELIARSIRGGLKQEIYDECQKEKKIYHQLAALLLERFFLPEQHEQLRHFLGLSARSSDGKGTSATATLGCRNHAMNTQQVNNVAETAAQETPHQNPFVAYLNSLHNIGASGANALAESQALNQYFAELYEPFPVVADVIQTLRGPTDRVVVLTGHAGDGKSTVALDALKQLRGLPANQPLQKALKEREHIDDARISGRGIDVIKDMSELSGDQRLEWLRLAFGEPGSWLIVSNTGPLLNSLRVFAEEREALDGIESRILKALNLPYVDGELESHTLSVFPKDLVIINMTRLDNVTLGARILGRMVRHPGWGACESCAIREACPLILNRDAVAHNGAATEERVRLVYQRLTAYEQRLTLRQMVAHLAFSLTGGMSCQAAQESVGTSTAKGAERGTAGLESILFSETFFGYRMGQYCPDARNLRAVELLRRQVFGGPIGADFAGQLGRGQGSLWAELPPALNHLSRYWAGRAGESVGVRWRFAQRRMLYLFGLSRVNQSASAQVFLGSFLQSPRLRDYDRWTQESRLSLHIIEQKRLRDACLRVLLEIFSGFSAGQFSAQHSRLYLTLRRPDRAVVQPTQLVMGTLDFDQFELGYDSCRRVPQLVFPQGNLRLDLTLPLLDFIELRHCGELGSELSQIHLAQLEWFGAELLKFASQYANDAEIHILRATIDGQVEMSRYFIDEAAQRLEIYQ</sequence>
<feature type="domain" description="ScoMcrA-like DNA sulfur-binding" evidence="1">
    <location>
        <begin position="8"/>
        <end position="113"/>
    </location>
</feature>
<dbReference type="Pfam" id="PF26340">
    <property type="entry name" value="DNA-SBD_ScoMcrA"/>
    <property type="match status" value="1"/>
</dbReference>
<dbReference type="Proteomes" id="UP001432180">
    <property type="component" value="Chromosome"/>
</dbReference>
<keyword evidence="3" id="KW-1185">Reference proteome</keyword>